<dbReference type="Proteomes" id="UP001151760">
    <property type="component" value="Unassembled WGS sequence"/>
</dbReference>
<gene>
    <name evidence="2" type="ORF">Tco_1044580</name>
</gene>
<accession>A0ABQ5GQC4</accession>
<feature type="compositionally biased region" description="Acidic residues" evidence="1">
    <location>
        <begin position="229"/>
        <end position="238"/>
    </location>
</feature>
<feature type="compositionally biased region" description="Low complexity" evidence="1">
    <location>
        <begin position="212"/>
        <end position="228"/>
    </location>
</feature>
<protein>
    <submittedName>
        <fullName evidence="2">Uncharacterized protein</fullName>
    </submittedName>
</protein>
<evidence type="ECO:0000313" key="3">
    <source>
        <dbReference type="Proteomes" id="UP001151760"/>
    </source>
</evidence>
<keyword evidence="3" id="KW-1185">Reference proteome</keyword>
<feature type="compositionally biased region" description="Pro residues" evidence="1">
    <location>
        <begin position="269"/>
        <end position="287"/>
    </location>
</feature>
<feature type="compositionally biased region" description="Low complexity" evidence="1">
    <location>
        <begin position="248"/>
        <end position="268"/>
    </location>
</feature>
<evidence type="ECO:0000256" key="1">
    <source>
        <dbReference type="SAM" id="MobiDB-lite"/>
    </source>
</evidence>
<name>A0ABQ5GQC4_9ASTR</name>
<sequence length="609" mass="66569">MGLIWRQIHFVEEPGRNSGPEVKTLKRSRIPLGQKVRWNSKRGPEYTWEREDQFKKKYPQLFTKTTPSSSVALLHLINSRGALFVIHLALLTQDSVMSDSDEPRVTHTEISSPYKDLSDIGSPRADDHEFPDAPPSPEDQPYAEDASPIAQSPDYVPESDPEADPEEDGDEDPEEDPIDYSADGGDDGDDEMDIEEDEDADMDIDEEEEHSAPAYPVVVALPATAPSAEETEPFETDESAATPTSPCIPLLAISSPPASPLSPWSSSPPQIPVPLSPPSPVLPAPPPSPIRSLGYRAATIRMRAEAAATSHSLPLPPPFILSPTRPDAPPPMPTSAPTSFPPLLLPSDRPEVNLPPRMGLGLALGPGYEVGESSAAAAARPAGGFRADYGFVATMDRQVRRDPERYVGYGITDAWDEIVETLQGAPVSTVRVGGRDSYWPVGSICCFGIDVLMHIHVSSWRLRLGCRERRGDERWMRAILLMGGVISLRTTVHAQMAEIAELQSADRRRQRAMSDLLETDRRRREEMRELRAADRTRQQQIIQTLTAVQTLQRETIPLQGLVTTLQEQVTALQGQVMTLQGQVTALQGQQGPTGGPALPELPEDAGSSS</sequence>
<feature type="region of interest" description="Disordered" evidence="1">
    <location>
        <begin position="586"/>
        <end position="609"/>
    </location>
</feature>
<dbReference type="EMBL" id="BQNB010018750">
    <property type="protein sequence ID" value="GJT77855.1"/>
    <property type="molecule type" value="Genomic_DNA"/>
</dbReference>
<feature type="region of interest" description="Disordered" evidence="1">
    <location>
        <begin position="98"/>
        <end position="287"/>
    </location>
</feature>
<evidence type="ECO:0000313" key="2">
    <source>
        <dbReference type="EMBL" id="GJT77855.1"/>
    </source>
</evidence>
<proteinExistence type="predicted"/>
<comment type="caution">
    <text evidence="2">The sequence shown here is derived from an EMBL/GenBank/DDBJ whole genome shotgun (WGS) entry which is preliminary data.</text>
</comment>
<feature type="compositionally biased region" description="Acidic residues" evidence="1">
    <location>
        <begin position="157"/>
        <end position="209"/>
    </location>
</feature>
<reference evidence="2" key="2">
    <citation type="submission" date="2022-01" db="EMBL/GenBank/DDBJ databases">
        <authorList>
            <person name="Yamashiro T."/>
            <person name="Shiraishi A."/>
            <person name="Satake H."/>
            <person name="Nakayama K."/>
        </authorList>
    </citation>
    <scope>NUCLEOTIDE SEQUENCE</scope>
</reference>
<organism evidence="2 3">
    <name type="scientific">Tanacetum coccineum</name>
    <dbReference type="NCBI Taxonomy" id="301880"/>
    <lineage>
        <taxon>Eukaryota</taxon>
        <taxon>Viridiplantae</taxon>
        <taxon>Streptophyta</taxon>
        <taxon>Embryophyta</taxon>
        <taxon>Tracheophyta</taxon>
        <taxon>Spermatophyta</taxon>
        <taxon>Magnoliopsida</taxon>
        <taxon>eudicotyledons</taxon>
        <taxon>Gunneridae</taxon>
        <taxon>Pentapetalae</taxon>
        <taxon>asterids</taxon>
        <taxon>campanulids</taxon>
        <taxon>Asterales</taxon>
        <taxon>Asteraceae</taxon>
        <taxon>Asteroideae</taxon>
        <taxon>Anthemideae</taxon>
        <taxon>Anthemidinae</taxon>
        <taxon>Tanacetum</taxon>
    </lineage>
</organism>
<reference evidence="2" key="1">
    <citation type="journal article" date="2022" name="Int. J. Mol. Sci.">
        <title>Draft Genome of Tanacetum Coccineum: Genomic Comparison of Closely Related Tanacetum-Family Plants.</title>
        <authorList>
            <person name="Yamashiro T."/>
            <person name="Shiraishi A."/>
            <person name="Nakayama K."/>
            <person name="Satake H."/>
        </authorList>
    </citation>
    <scope>NUCLEOTIDE SEQUENCE</scope>
</reference>